<keyword evidence="1" id="KW-0812">Transmembrane</keyword>
<protein>
    <submittedName>
        <fullName evidence="2">Uncharacterized protein</fullName>
    </submittedName>
</protein>
<keyword evidence="1" id="KW-1133">Transmembrane helix</keyword>
<reference evidence="2" key="2">
    <citation type="journal article" date="2015" name="Data Brief">
        <title>Shoot transcriptome of the giant reed, Arundo donax.</title>
        <authorList>
            <person name="Barrero R.A."/>
            <person name="Guerrero F.D."/>
            <person name="Moolhuijzen P."/>
            <person name="Goolsby J.A."/>
            <person name="Tidwell J."/>
            <person name="Bellgard S.E."/>
            <person name="Bellgard M.I."/>
        </authorList>
    </citation>
    <scope>NUCLEOTIDE SEQUENCE</scope>
    <source>
        <tissue evidence="2">Shoot tissue taken approximately 20 cm above the soil surface</tissue>
    </source>
</reference>
<name>A0A0A8ZVT3_ARUDO</name>
<keyword evidence="1" id="KW-0472">Membrane</keyword>
<evidence type="ECO:0000256" key="1">
    <source>
        <dbReference type="SAM" id="Phobius"/>
    </source>
</evidence>
<accession>A0A0A8ZVT3</accession>
<evidence type="ECO:0000313" key="2">
    <source>
        <dbReference type="EMBL" id="JAD40860.1"/>
    </source>
</evidence>
<dbReference type="AlphaFoldDB" id="A0A0A8ZVT3"/>
<reference evidence="2" key="1">
    <citation type="submission" date="2014-09" db="EMBL/GenBank/DDBJ databases">
        <authorList>
            <person name="Magalhaes I.L.F."/>
            <person name="Oliveira U."/>
            <person name="Santos F.R."/>
            <person name="Vidigal T.H.D.A."/>
            <person name="Brescovit A.D."/>
            <person name="Santos A.J."/>
        </authorList>
    </citation>
    <scope>NUCLEOTIDE SEQUENCE</scope>
    <source>
        <tissue evidence="2">Shoot tissue taken approximately 20 cm above the soil surface</tissue>
    </source>
</reference>
<feature type="transmembrane region" description="Helical" evidence="1">
    <location>
        <begin position="7"/>
        <end position="29"/>
    </location>
</feature>
<dbReference type="EMBL" id="GBRH01257035">
    <property type="protein sequence ID" value="JAD40860.1"/>
    <property type="molecule type" value="Transcribed_RNA"/>
</dbReference>
<sequence>MLSPACMLLYGYFFTTITTLYNGTIDMIFP</sequence>
<proteinExistence type="predicted"/>
<organism evidence="2">
    <name type="scientific">Arundo donax</name>
    <name type="common">Giant reed</name>
    <name type="synonym">Donax arundinaceus</name>
    <dbReference type="NCBI Taxonomy" id="35708"/>
    <lineage>
        <taxon>Eukaryota</taxon>
        <taxon>Viridiplantae</taxon>
        <taxon>Streptophyta</taxon>
        <taxon>Embryophyta</taxon>
        <taxon>Tracheophyta</taxon>
        <taxon>Spermatophyta</taxon>
        <taxon>Magnoliopsida</taxon>
        <taxon>Liliopsida</taxon>
        <taxon>Poales</taxon>
        <taxon>Poaceae</taxon>
        <taxon>PACMAD clade</taxon>
        <taxon>Arundinoideae</taxon>
        <taxon>Arundineae</taxon>
        <taxon>Arundo</taxon>
    </lineage>
</organism>